<protein>
    <submittedName>
        <fullName evidence="2">Uncharacterized protein</fullName>
    </submittedName>
</protein>
<dbReference type="Proteomes" id="UP000772434">
    <property type="component" value="Unassembled WGS sequence"/>
</dbReference>
<evidence type="ECO:0000313" key="3">
    <source>
        <dbReference type="Proteomes" id="UP000772434"/>
    </source>
</evidence>
<name>A0A9P5U102_9AGAR</name>
<sequence>MSFGRAAAEPELGHDGLKELKISDSNASRGGGGFRGGCRGSSAICSSPPDSTHPLSQPQTPPVWTEHTDSSLYADFYQSHDQSVRAKLLYKERLTFSGPHSNSSATPPAPRSDYSEKVLVVNIPKPIVKEEMDEENEEEPSFEDVFIGRPCLVSSKLPEYSHHPSVSATLSPIIAQKLQLPQMHAKFSSARSIQAAEAVLPHPTGTLPDDRSQSQPVFFLSRLHPPSYNAGSLCYGFP</sequence>
<keyword evidence="3" id="KW-1185">Reference proteome</keyword>
<reference evidence="2" key="1">
    <citation type="submission" date="2020-11" db="EMBL/GenBank/DDBJ databases">
        <authorList>
            <consortium name="DOE Joint Genome Institute"/>
            <person name="Ahrendt S."/>
            <person name="Riley R."/>
            <person name="Andreopoulos W."/>
            <person name="Labutti K."/>
            <person name="Pangilinan J."/>
            <person name="Ruiz-Duenas F.J."/>
            <person name="Barrasa J.M."/>
            <person name="Sanchez-Garcia M."/>
            <person name="Camarero S."/>
            <person name="Miyauchi S."/>
            <person name="Serrano A."/>
            <person name="Linde D."/>
            <person name="Babiker R."/>
            <person name="Drula E."/>
            <person name="Ayuso-Fernandez I."/>
            <person name="Pacheco R."/>
            <person name="Padilla G."/>
            <person name="Ferreira P."/>
            <person name="Barriuso J."/>
            <person name="Kellner H."/>
            <person name="Castanera R."/>
            <person name="Alfaro M."/>
            <person name="Ramirez L."/>
            <person name="Pisabarro A.G."/>
            <person name="Kuo A."/>
            <person name="Tritt A."/>
            <person name="Lipzen A."/>
            <person name="He G."/>
            <person name="Yan M."/>
            <person name="Ng V."/>
            <person name="Cullen D."/>
            <person name="Martin F."/>
            <person name="Rosso M.-N."/>
            <person name="Henrissat B."/>
            <person name="Hibbett D."/>
            <person name="Martinez A.T."/>
            <person name="Grigoriev I.V."/>
        </authorList>
    </citation>
    <scope>NUCLEOTIDE SEQUENCE</scope>
    <source>
        <strain evidence="2">AH 40177</strain>
    </source>
</reference>
<evidence type="ECO:0000256" key="1">
    <source>
        <dbReference type="SAM" id="MobiDB-lite"/>
    </source>
</evidence>
<proteinExistence type="predicted"/>
<evidence type="ECO:0000313" key="2">
    <source>
        <dbReference type="EMBL" id="KAF9061864.1"/>
    </source>
</evidence>
<dbReference type="AlphaFoldDB" id="A0A9P5U102"/>
<feature type="region of interest" description="Disordered" evidence="1">
    <location>
        <begin position="1"/>
        <end position="67"/>
    </location>
</feature>
<dbReference type="EMBL" id="JADNRY010000188">
    <property type="protein sequence ID" value="KAF9061864.1"/>
    <property type="molecule type" value="Genomic_DNA"/>
</dbReference>
<comment type="caution">
    <text evidence="2">The sequence shown here is derived from an EMBL/GenBank/DDBJ whole genome shotgun (WGS) entry which is preliminary data.</text>
</comment>
<feature type="compositionally biased region" description="Gly residues" evidence="1">
    <location>
        <begin position="29"/>
        <end position="39"/>
    </location>
</feature>
<gene>
    <name evidence="2" type="ORF">BDP27DRAFT_312998</name>
</gene>
<accession>A0A9P5U102</accession>
<feature type="compositionally biased region" description="Basic and acidic residues" evidence="1">
    <location>
        <begin position="11"/>
        <end position="22"/>
    </location>
</feature>
<organism evidence="2 3">
    <name type="scientific">Rhodocollybia butyracea</name>
    <dbReference type="NCBI Taxonomy" id="206335"/>
    <lineage>
        <taxon>Eukaryota</taxon>
        <taxon>Fungi</taxon>
        <taxon>Dikarya</taxon>
        <taxon>Basidiomycota</taxon>
        <taxon>Agaricomycotina</taxon>
        <taxon>Agaricomycetes</taxon>
        <taxon>Agaricomycetidae</taxon>
        <taxon>Agaricales</taxon>
        <taxon>Marasmiineae</taxon>
        <taxon>Omphalotaceae</taxon>
        <taxon>Rhodocollybia</taxon>
    </lineage>
</organism>
<feature type="compositionally biased region" description="Polar residues" evidence="1">
    <location>
        <begin position="43"/>
        <end position="58"/>
    </location>
</feature>